<keyword evidence="2" id="KW-1185">Reference proteome</keyword>
<proteinExistence type="predicted"/>
<comment type="caution">
    <text evidence="1">The sequence shown here is derived from an EMBL/GenBank/DDBJ whole genome shotgun (WGS) entry which is preliminary data.</text>
</comment>
<organism evidence="1 2">
    <name type="scientific">Paenarthrobacter nicotinovorans</name>
    <name type="common">Arthrobacter nicotinovorans</name>
    <dbReference type="NCBI Taxonomy" id="29320"/>
    <lineage>
        <taxon>Bacteria</taxon>
        <taxon>Bacillati</taxon>
        <taxon>Actinomycetota</taxon>
        <taxon>Actinomycetes</taxon>
        <taxon>Micrococcales</taxon>
        <taxon>Micrococcaceae</taxon>
        <taxon>Paenarthrobacter</taxon>
    </lineage>
</organism>
<dbReference type="Proteomes" id="UP001244563">
    <property type="component" value="Unassembled WGS sequence"/>
</dbReference>
<gene>
    <name evidence="1" type="ORF">J2T10_001977</name>
</gene>
<accession>A0ABT9TL00</accession>
<evidence type="ECO:0000313" key="2">
    <source>
        <dbReference type="Proteomes" id="UP001244563"/>
    </source>
</evidence>
<sequence>MMGIPEGWVTDPAIGISRNEQLKACGNGVVPQQAMAALRDMLAAFGNQERSAA</sequence>
<protein>
    <submittedName>
        <fullName evidence="1">rRNA processing protein Krr1/Pno1</fullName>
    </submittedName>
</protein>
<reference evidence="1 2" key="1">
    <citation type="submission" date="2023-07" db="EMBL/GenBank/DDBJ databases">
        <title>Sorghum-associated microbial communities from plants grown in Nebraska, USA.</title>
        <authorList>
            <person name="Schachtman D."/>
        </authorList>
    </citation>
    <scope>NUCLEOTIDE SEQUENCE [LARGE SCALE GENOMIC DNA]</scope>
    <source>
        <strain evidence="1 2">CC523</strain>
    </source>
</reference>
<evidence type="ECO:0000313" key="1">
    <source>
        <dbReference type="EMBL" id="MDQ0102331.1"/>
    </source>
</evidence>
<name>A0ABT9TL00_PAENI</name>
<dbReference type="EMBL" id="JAUSSW010000004">
    <property type="protein sequence ID" value="MDQ0102331.1"/>
    <property type="molecule type" value="Genomic_DNA"/>
</dbReference>